<keyword evidence="3" id="KW-1185">Reference proteome</keyword>
<reference evidence="2 3" key="1">
    <citation type="journal article" date="2019" name="Commun. Biol.">
        <title>The bagworm genome reveals a unique fibroin gene that provides high tensile strength.</title>
        <authorList>
            <person name="Kono N."/>
            <person name="Nakamura H."/>
            <person name="Ohtoshi R."/>
            <person name="Tomita M."/>
            <person name="Numata K."/>
            <person name="Arakawa K."/>
        </authorList>
    </citation>
    <scope>NUCLEOTIDE SEQUENCE [LARGE SCALE GENOMIC DNA]</scope>
</reference>
<comment type="caution">
    <text evidence="2">The sequence shown here is derived from an EMBL/GenBank/DDBJ whole genome shotgun (WGS) entry which is preliminary data.</text>
</comment>
<sequence length="145" mass="15937">MRETSGDIEKSNHGSRGDALNRRAAGVPYAHCLMNSNLFRFVEPTDKQSGEDLSTLTNGSARMYEHPIKKLERVSGCAFTAARIVIKFCNISNVDTAAVVNPKARGRADIDIETDKVGTVRSPNSTVKPESTSGRYRIVIEIRLI</sequence>
<evidence type="ECO:0000313" key="2">
    <source>
        <dbReference type="EMBL" id="GBP33778.1"/>
    </source>
</evidence>
<feature type="region of interest" description="Disordered" evidence="1">
    <location>
        <begin position="1"/>
        <end position="20"/>
    </location>
</feature>
<evidence type="ECO:0000313" key="3">
    <source>
        <dbReference type="Proteomes" id="UP000299102"/>
    </source>
</evidence>
<organism evidence="2 3">
    <name type="scientific">Eumeta variegata</name>
    <name type="common">Bagworm moth</name>
    <name type="synonym">Eumeta japonica</name>
    <dbReference type="NCBI Taxonomy" id="151549"/>
    <lineage>
        <taxon>Eukaryota</taxon>
        <taxon>Metazoa</taxon>
        <taxon>Ecdysozoa</taxon>
        <taxon>Arthropoda</taxon>
        <taxon>Hexapoda</taxon>
        <taxon>Insecta</taxon>
        <taxon>Pterygota</taxon>
        <taxon>Neoptera</taxon>
        <taxon>Endopterygota</taxon>
        <taxon>Lepidoptera</taxon>
        <taxon>Glossata</taxon>
        <taxon>Ditrysia</taxon>
        <taxon>Tineoidea</taxon>
        <taxon>Psychidae</taxon>
        <taxon>Oiketicinae</taxon>
        <taxon>Eumeta</taxon>
    </lineage>
</organism>
<evidence type="ECO:0000256" key="1">
    <source>
        <dbReference type="SAM" id="MobiDB-lite"/>
    </source>
</evidence>
<protein>
    <submittedName>
        <fullName evidence="2">Uncharacterized protein</fullName>
    </submittedName>
</protein>
<proteinExistence type="predicted"/>
<dbReference type="AlphaFoldDB" id="A0A4C1V4P4"/>
<gene>
    <name evidence="2" type="ORF">EVAR_25379_1</name>
</gene>
<accession>A0A4C1V4P4</accession>
<dbReference type="EMBL" id="BGZK01000279">
    <property type="protein sequence ID" value="GBP33778.1"/>
    <property type="molecule type" value="Genomic_DNA"/>
</dbReference>
<dbReference type="Proteomes" id="UP000299102">
    <property type="component" value="Unassembled WGS sequence"/>
</dbReference>
<name>A0A4C1V4P4_EUMVA</name>